<feature type="signal peptide" evidence="1">
    <location>
        <begin position="1"/>
        <end position="17"/>
    </location>
</feature>
<gene>
    <name evidence="2" type="ORF">AGR4C_Lc80020</name>
</gene>
<dbReference type="EMBL" id="FBWC01000030">
    <property type="protein sequence ID" value="CUX61742.1"/>
    <property type="molecule type" value="Genomic_DNA"/>
</dbReference>
<name>A0A1S7S2W1_AGRTU</name>
<dbReference type="Proteomes" id="UP000191897">
    <property type="component" value="Unassembled WGS sequence"/>
</dbReference>
<proteinExistence type="predicted"/>
<evidence type="ECO:0000256" key="1">
    <source>
        <dbReference type="SAM" id="SignalP"/>
    </source>
</evidence>
<reference evidence="2 3" key="1">
    <citation type="submission" date="2016-01" db="EMBL/GenBank/DDBJ databases">
        <authorList>
            <person name="Oliw E.H."/>
        </authorList>
    </citation>
    <scope>NUCLEOTIDE SEQUENCE [LARGE SCALE GENOMIC DNA]</scope>
    <source>
        <strain evidence="2 3">Kerr 14</strain>
    </source>
</reference>
<dbReference type="AlphaFoldDB" id="A0A1S7S2W1"/>
<keyword evidence="1" id="KW-0732">Signal</keyword>
<protein>
    <submittedName>
        <fullName evidence="2">Uncharacterized protein</fullName>
    </submittedName>
</protein>
<sequence>MLAAAAMLALNISGAAAAVPAGSVIPEAKDFRSQKIAKMQGEKDWPFVAEKGLLLCAPSLTTKMVYFVGEQDDGKQDYPFAIDTDMMAVAIVNMGRASALRPFDNFEQLLKRLSPFVSMGRRLCDQPAGTALPENSL</sequence>
<evidence type="ECO:0000313" key="2">
    <source>
        <dbReference type="EMBL" id="CUX61742.1"/>
    </source>
</evidence>
<organism evidence="2 3">
    <name type="scientific">Agrobacterium tumefaciens str. Kerr 14</name>
    <dbReference type="NCBI Taxonomy" id="1183424"/>
    <lineage>
        <taxon>Bacteria</taxon>
        <taxon>Pseudomonadati</taxon>
        <taxon>Pseudomonadota</taxon>
        <taxon>Alphaproteobacteria</taxon>
        <taxon>Hyphomicrobiales</taxon>
        <taxon>Rhizobiaceae</taxon>
        <taxon>Rhizobium/Agrobacterium group</taxon>
        <taxon>Agrobacterium</taxon>
        <taxon>Agrobacterium tumefaciens complex</taxon>
    </lineage>
</organism>
<evidence type="ECO:0000313" key="3">
    <source>
        <dbReference type="Proteomes" id="UP000191897"/>
    </source>
</evidence>
<accession>A0A1S7S2W1</accession>
<feature type="chain" id="PRO_5010563574" evidence="1">
    <location>
        <begin position="18"/>
        <end position="137"/>
    </location>
</feature>